<sequence>MKKKGLCNKVLCVPFPKNKFLLMLNWTFVLSLVFCMQVSANSYSQFRKVNLELKQVNLKEALAVLESKGSFRLLYSEADLPSGKLVTLVRKDMPADEALAHLLRNTGLKFQTMEDNLIIIRPEWLAKADIPVKGKVTDVQGQGIPGVSVKLKEGSTGSMTDANGNYSVKVPENGTLVFSYMGYFTQEIPVKSTLTINVKLVENTQALSEVIVVGYGTQKKAVVSGAVTAVKGSELAKSPTANLSNSLAGRLPGVTAQQASGEPGKDGSTIRIRGVNSLGNNDALIVIDGVPNRAGGLERINPNDIESVSVLKDASAAIYGSRAANGVILVTTKQGKSGKPQLSYDFSYGLQQPTRTPKMANSEQYAEILNELTIFGSDVPASQWGAAQKSFNSTGSYLKSDGTTLNAAYRPDEIAKFKDGSDPLRYPNTDWFGTTLKNWSPQQRHNLQINGGADNIKYLISMGYLDQDGYYKKSATGYKQYDLRINLEAKLNKYVTASLGVTGREEVRNSPTVGANDIFRMLMRGRPTEIEVYPNGLPGRDIEFGYNPYVVTTDQTGYDRDTRDYFQSTGKLDIQIPGVEGLKVTGTASIDKFSGRQKRWQTPWTLYDWDKVSFEADGVTPVLVGSVRSERTDASLTETAGGQLGINLMGMINYDKKLGNHTLNLMAGVTREKVNNDGFSATRRYFLSTALQELLAGNEKEQNITNPTTEPYSLFNRARLSYFGRVGYNYKEKYMAEFLWRADGSYIFPEDKRFGFFPGISAGWRISEESFFKNNVSFVNNLKLRASWGQMGAEAYFGDALAEYQYLSTMGFGNYVINDQMNQTVTENRVPNLNFGWEVANNSNIGLDASFLDNRLSFEFDAFYNKRTKILISRGNSIPGSSGITDKLPPVNLGKVNNKGFEFRLGWADRVGEVQYNVSVNGGYAKNKIIFWDETPGAPDWQRSTGMPTGTVLAYEYAGVFRDQSEIDANKTDYSGLTNQILPGDMKFRDINGDGIINGDDKVRMDKTNTPTFTGGFNLSLQYKNFDFSMLIQGATGGLQMIGLTESGDIGNFLEWSYLNRWSVDRPSSVDPRLSNRGKTYYTDTNNAADNTYWLRSNNYMRVKNVELGYSLSPEFSKKIGMVALRVYVSGLNLFTFDKIKIWDPESTNSSAQYYPQARVINTGIKATF</sequence>
<dbReference type="AlphaFoldDB" id="A0A081PL35"/>
<dbReference type="Pfam" id="PF13715">
    <property type="entry name" value="CarbopepD_reg_2"/>
    <property type="match status" value="1"/>
</dbReference>
<dbReference type="InterPro" id="IPR023996">
    <property type="entry name" value="TonB-dep_OMP_SusC/RagA"/>
</dbReference>
<proteinExistence type="inferred from homology"/>
<feature type="domain" description="Secretin/TonB short N-terminal" evidence="10">
    <location>
        <begin position="71"/>
        <end position="123"/>
    </location>
</feature>
<comment type="caution">
    <text evidence="11">The sequence shown here is derived from an EMBL/GenBank/DDBJ whole genome shotgun (WGS) entry which is preliminary data.</text>
</comment>
<evidence type="ECO:0000256" key="3">
    <source>
        <dbReference type="ARBA" id="ARBA00022452"/>
    </source>
</evidence>
<keyword evidence="7 8" id="KW-0998">Cell outer membrane</keyword>
<dbReference type="InterPro" id="IPR036942">
    <property type="entry name" value="Beta-barrel_TonB_sf"/>
</dbReference>
<evidence type="ECO:0000313" key="12">
    <source>
        <dbReference type="Proteomes" id="UP000028007"/>
    </source>
</evidence>
<dbReference type="SMART" id="SM00965">
    <property type="entry name" value="STN"/>
    <property type="match status" value="1"/>
</dbReference>
<dbReference type="PROSITE" id="PS52016">
    <property type="entry name" value="TONB_DEPENDENT_REC_3"/>
    <property type="match status" value="1"/>
</dbReference>
<accession>A0A081PL35</accession>
<evidence type="ECO:0000259" key="10">
    <source>
        <dbReference type="SMART" id="SM00965"/>
    </source>
</evidence>
<dbReference type="SUPFAM" id="SSF49464">
    <property type="entry name" value="Carboxypeptidase regulatory domain-like"/>
    <property type="match status" value="1"/>
</dbReference>
<dbReference type="Gene3D" id="3.55.50.30">
    <property type="match status" value="1"/>
</dbReference>
<dbReference type="FunFam" id="2.170.130.10:FF:000003">
    <property type="entry name" value="SusC/RagA family TonB-linked outer membrane protein"/>
    <property type="match status" value="1"/>
</dbReference>
<dbReference type="GO" id="GO:0044718">
    <property type="term" value="P:siderophore transmembrane transport"/>
    <property type="evidence" value="ECO:0007669"/>
    <property type="project" value="TreeGrafter"/>
</dbReference>
<dbReference type="InterPro" id="IPR039426">
    <property type="entry name" value="TonB-dep_rcpt-like"/>
</dbReference>
<keyword evidence="2 8" id="KW-0813">Transport</keyword>
<evidence type="ECO:0000256" key="9">
    <source>
        <dbReference type="SAM" id="Phobius"/>
    </source>
</evidence>
<dbReference type="InterPro" id="IPR008969">
    <property type="entry name" value="CarboxyPept-like_regulatory"/>
</dbReference>
<dbReference type="Gene3D" id="2.60.40.1120">
    <property type="entry name" value="Carboxypeptidase-like, regulatory domain"/>
    <property type="match status" value="1"/>
</dbReference>
<dbReference type="GO" id="GO:0015344">
    <property type="term" value="F:siderophore uptake transmembrane transporter activity"/>
    <property type="evidence" value="ECO:0007669"/>
    <property type="project" value="TreeGrafter"/>
</dbReference>
<evidence type="ECO:0000256" key="4">
    <source>
        <dbReference type="ARBA" id="ARBA00022692"/>
    </source>
</evidence>
<evidence type="ECO:0000256" key="2">
    <source>
        <dbReference type="ARBA" id="ARBA00022448"/>
    </source>
</evidence>
<dbReference type="Pfam" id="PF07715">
    <property type="entry name" value="Plug"/>
    <property type="match status" value="1"/>
</dbReference>
<evidence type="ECO:0000256" key="1">
    <source>
        <dbReference type="ARBA" id="ARBA00004571"/>
    </source>
</evidence>
<dbReference type="InterPro" id="IPR012910">
    <property type="entry name" value="Plug_dom"/>
</dbReference>
<dbReference type="eggNOG" id="COG1629">
    <property type="taxonomic scope" value="Bacteria"/>
</dbReference>
<gene>
    <name evidence="11" type="ORF">N180_07945</name>
</gene>
<dbReference type="InterPro" id="IPR037066">
    <property type="entry name" value="Plug_dom_sf"/>
</dbReference>
<evidence type="ECO:0000256" key="6">
    <source>
        <dbReference type="ARBA" id="ARBA00023136"/>
    </source>
</evidence>
<dbReference type="Proteomes" id="UP000028007">
    <property type="component" value="Unassembled WGS sequence"/>
</dbReference>
<comment type="similarity">
    <text evidence="8">Belongs to the TonB-dependent receptor family.</text>
</comment>
<keyword evidence="3 8" id="KW-1134">Transmembrane beta strand</keyword>
<dbReference type="NCBIfam" id="TIGR04057">
    <property type="entry name" value="SusC_RagA_signa"/>
    <property type="match status" value="1"/>
</dbReference>
<dbReference type="PANTHER" id="PTHR30069:SF29">
    <property type="entry name" value="HEMOGLOBIN AND HEMOGLOBIN-HAPTOGLOBIN-BINDING PROTEIN 1-RELATED"/>
    <property type="match status" value="1"/>
</dbReference>
<dbReference type="PANTHER" id="PTHR30069">
    <property type="entry name" value="TONB-DEPENDENT OUTER MEMBRANE RECEPTOR"/>
    <property type="match status" value="1"/>
</dbReference>
<evidence type="ECO:0000313" key="11">
    <source>
        <dbReference type="EMBL" id="KEQ31408.1"/>
    </source>
</evidence>
<keyword evidence="4 8" id="KW-0812">Transmembrane</keyword>
<keyword evidence="6 8" id="KW-0472">Membrane</keyword>
<keyword evidence="9" id="KW-1133">Transmembrane helix</keyword>
<feature type="transmembrane region" description="Helical" evidence="9">
    <location>
        <begin position="20"/>
        <end position="40"/>
    </location>
</feature>
<dbReference type="InterPro" id="IPR011662">
    <property type="entry name" value="Secretin/TonB_short_N"/>
</dbReference>
<evidence type="ECO:0000256" key="5">
    <source>
        <dbReference type="ARBA" id="ARBA00022729"/>
    </source>
</evidence>
<dbReference type="EMBL" id="JNFF01000017">
    <property type="protein sequence ID" value="KEQ31408.1"/>
    <property type="molecule type" value="Genomic_DNA"/>
</dbReference>
<dbReference type="NCBIfam" id="TIGR04056">
    <property type="entry name" value="OMP_RagA_SusC"/>
    <property type="match status" value="1"/>
</dbReference>
<protein>
    <submittedName>
        <fullName evidence="11">Collagen-binding protein</fullName>
    </submittedName>
</protein>
<dbReference type="Gene3D" id="2.170.130.10">
    <property type="entry name" value="TonB-dependent receptor, plug domain"/>
    <property type="match status" value="1"/>
</dbReference>
<evidence type="ECO:0000256" key="7">
    <source>
        <dbReference type="ARBA" id="ARBA00023237"/>
    </source>
</evidence>
<keyword evidence="5" id="KW-0732">Signal</keyword>
<name>A0A081PL35_9SPHI</name>
<comment type="subcellular location">
    <subcellularLocation>
        <location evidence="1 8">Cell outer membrane</location>
        <topology evidence="1 8">Multi-pass membrane protein</topology>
    </subcellularLocation>
</comment>
<keyword evidence="11" id="KW-0176">Collagen</keyword>
<dbReference type="GO" id="GO:0009279">
    <property type="term" value="C:cell outer membrane"/>
    <property type="evidence" value="ECO:0007669"/>
    <property type="project" value="UniProtKB-SubCell"/>
</dbReference>
<reference evidence="11 12" key="1">
    <citation type="journal article" date="1992" name="Int. J. Syst. Bacteriol.">
        <title>Sphingobacterium antarcticus sp. nov. a Psychrotrophic Bacterium from the Soils of Schirmacher Oasis, Antarctica.</title>
        <authorList>
            <person name="Shivaji S."/>
            <person name="Ray M.K."/>
            <person name="Rao N.S."/>
            <person name="Saiserr L."/>
            <person name="Jagannadham M.V."/>
            <person name="Kumar G.S."/>
            <person name="Reddy G."/>
            <person name="Bhargava P.M."/>
        </authorList>
    </citation>
    <scope>NUCLEOTIDE SEQUENCE [LARGE SCALE GENOMIC DNA]</scope>
    <source>
        <strain evidence="11 12">4BY</strain>
    </source>
</reference>
<organism evidence="11 12">
    <name type="scientific">Pedobacter antarcticus 4BY</name>
    <dbReference type="NCBI Taxonomy" id="1358423"/>
    <lineage>
        <taxon>Bacteria</taxon>
        <taxon>Pseudomonadati</taxon>
        <taxon>Bacteroidota</taxon>
        <taxon>Sphingobacteriia</taxon>
        <taxon>Sphingobacteriales</taxon>
        <taxon>Sphingobacteriaceae</taxon>
        <taxon>Pedobacter</taxon>
    </lineage>
</organism>
<dbReference type="SUPFAM" id="SSF56935">
    <property type="entry name" value="Porins"/>
    <property type="match status" value="1"/>
</dbReference>
<dbReference type="InterPro" id="IPR023997">
    <property type="entry name" value="TonB-dep_OMP_SusC/RagA_CS"/>
</dbReference>
<dbReference type="Gene3D" id="2.40.170.20">
    <property type="entry name" value="TonB-dependent receptor, beta-barrel domain"/>
    <property type="match status" value="1"/>
</dbReference>
<keyword evidence="12" id="KW-1185">Reference proteome</keyword>
<evidence type="ECO:0000256" key="8">
    <source>
        <dbReference type="PROSITE-ProRule" id="PRU01360"/>
    </source>
</evidence>